<sequence length="119" mass="13830">MTYGHRVIQSLEDNSQIKIDCQMKAVFIAYNQALTEKVEFILDRMKIRGYTRWNQVQGRGSEDGEPHMGTHTWPALNDTILTIVPDEKVKELMDTLRKLDSKTQMQGIRAYVWNVEDSL</sequence>
<dbReference type="SUPFAM" id="SSF54913">
    <property type="entry name" value="GlnB-like"/>
    <property type="match status" value="1"/>
</dbReference>
<reference evidence="1 2" key="1">
    <citation type="submission" date="2019-03" db="EMBL/GenBank/DDBJ databases">
        <title>Genomic Encyclopedia of Type Strains, Phase IV (KMG-IV): sequencing the most valuable type-strain genomes for metagenomic binning, comparative biology and taxonomic classification.</title>
        <authorList>
            <person name="Goeker M."/>
        </authorList>
    </citation>
    <scope>NUCLEOTIDE SEQUENCE [LARGE SCALE GENOMIC DNA]</scope>
    <source>
        <strain evidence="1 2">DSM 24179</strain>
    </source>
</reference>
<keyword evidence="2" id="KW-1185">Reference proteome</keyword>
<evidence type="ECO:0008006" key="3">
    <source>
        <dbReference type="Google" id="ProtNLM"/>
    </source>
</evidence>
<gene>
    <name evidence="1" type="ORF">EV194_102327</name>
</gene>
<accession>A0A4R2GMF5</accession>
<protein>
    <recommendedName>
        <fullName evidence="3">Nitrogen regulatory protein P-II family</fullName>
    </recommendedName>
</protein>
<proteinExistence type="predicted"/>
<dbReference type="EMBL" id="SLWK01000002">
    <property type="protein sequence ID" value="TCO09898.1"/>
    <property type="molecule type" value="Genomic_DNA"/>
</dbReference>
<dbReference type="Proteomes" id="UP000295221">
    <property type="component" value="Unassembled WGS sequence"/>
</dbReference>
<dbReference type="GO" id="GO:0006808">
    <property type="term" value="P:regulation of nitrogen utilization"/>
    <property type="evidence" value="ECO:0007669"/>
    <property type="project" value="InterPro"/>
</dbReference>
<name>A0A4R2GMF5_9BACT</name>
<dbReference type="Gene3D" id="3.30.70.120">
    <property type="match status" value="1"/>
</dbReference>
<evidence type="ECO:0000313" key="2">
    <source>
        <dbReference type="Proteomes" id="UP000295221"/>
    </source>
</evidence>
<dbReference type="Pfam" id="PF00543">
    <property type="entry name" value="P-II"/>
    <property type="match status" value="1"/>
</dbReference>
<organism evidence="1 2">
    <name type="scientific">Natronoflexus pectinivorans</name>
    <dbReference type="NCBI Taxonomy" id="682526"/>
    <lineage>
        <taxon>Bacteria</taxon>
        <taxon>Pseudomonadati</taxon>
        <taxon>Bacteroidota</taxon>
        <taxon>Bacteroidia</taxon>
        <taxon>Marinilabiliales</taxon>
        <taxon>Marinilabiliaceae</taxon>
        <taxon>Natronoflexus</taxon>
    </lineage>
</organism>
<dbReference type="AlphaFoldDB" id="A0A4R2GMF5"/>
<dbReference type="InterPro" id="IPR002187">
    <property type="entry name" value="N-reg_PII"/>
</dbReference>
<dbReference type="InterPro" id="IPR015867">
    <property type="entry name" value="N-reg_PII/ATP_PRibTrfase_C"/>
</dbReference>
<evidence type="ECO:0000313" key="1">
    <source>
        <dbReference type="EMBL" id="TCO09898.1"/>
    </source>
</evidence>
<dbReference type="GO" id="GO:0030234">
    <property type="term" value="F:enzyme regulator activity"/>
    <property type="evidence" value="ECO:0007669"/>
    <property type="project" value="InterPro"/>
</dbReference>
<dbReference type="NCBIfam" id="NF045581">
    <property type="entry name" value="PG0541_fam"/>
    <property type="match status" value="1"/>
</dbReference>
<dbReference type="InterPro" id="IPR011322">
    <property type="entry name" value="N-reg_PII-like_a/b"/>
</dbReference>
<comment type="caution">
    <text evidence="1">The sequence shown here is derived from an EMBL/GenBank/DDBJ whole genome shotgun (WGS) entry which is preliminary data.</text>
</comment>